<evidence type="ECO:0000313" key="3">
    <source>
        <dbReference type="Proteomes" id="UP000185494"/>
    </source>
</evidence>
<dbReference type="AlphaFoldDB" id="A0A1L7ABM8"/>
<evidence type="ECO:0000313" key="2">
    <source>
        <dbReference type="EMBL" id="APT56120.1"/>
    </source>
</evidence>
<dbReference type="Proteomes" id="UP000185494">
    <property type="component" value="Chromosome 1"/>
</dbReference>
<sequence>MSVLSYLQTRASNAVLSSDERNSIAISTSSLQNRLIRHFPGELAEQFRFGSFTRDTILPRKMDERSDIDYMIVFKEGGYTPQTYLDRLRRFVSTYYQRSEIYQSSPTIVLELNHIKFDLVPALKRAWGSGYQIPNGSGGWQDTEPNDFNQVLEDTNKSNSYLIKPTIRLAKFWNSDARYIFDSFLFEKWIMALSYWSVSNQRDYLFTVFDNLSTHSVSEQWRKDQIERAKKIVAKVRELERDGMPYMAEAEVKKLIPE</sequence>
<keyword evidence="2" id="KW-0808">Transferase</keyword>
<dbReference type="Pfam" id="PF18144">
    <property type="entry name" value="SMODS"/>
    <property type="match status" value="1"/>
</dbReference>
<organism evidence="2 3">
    <name type="scientific">Roseomonas gilardii</name>
    <dbReference type="NCBI Taxonomy" id="257708"/>
    <lineage>
        <taxon>Bacteria</taxon>
        <taxon>Pseudomonadati</taxon>
        <taxon>Pseudomonadota</taxon>
        <taxon>Alphaproteobacteria</taxon>
        <taxon>Acetobacterales</taxon>
        <taxon>Roseomonadaceae</taxon>
        <taxon>Roseomonas</taxon>
    </lineage>
</organism>
<dbReference type="InterPro" id="IPR043519">
    <property type="entry name" value="NT_sf"/>
</dbReference>
<proteinExistence type="predicted"/>
<name>A0A1L7ABM8_9PROT</name>
<dbReference type="InterPro" id="IPR006116">
    <property type="entry name" value="NT_2-5OAS_ClassI-CCAase"/>
</dbReference>
<dbReference type="SUPFAM" id="SSF81301">
    <property type="entry name" value="Nucleotidyltransferase"/>
    <property type="match status" value="1"/>
</dbReference>
<dbReference type="Gene3D" id="3.30.460.10">
    <property type="entry name" value="Beta Polymerase, domain 2"/>
    <property type="match status" value="1"/>
</dbReference>
<gene>
    <name evidence="2" type="ORF">RGI145_02325</name>
</gene>
<dbReference type="GO" id="GO:0051607">
    <property type="term" value="P:defense response to virus"/>
    <property type="evidence" value="ECO:0007669"/>
    <property type="project" value="UniProtKB-KW"/>
</dbReference>
<dbReference type="KEGG" id="rgi:RGI145_02325"/>
<dbReference type="GO" id="GO:0016779">
    <property type="term" value="F:nucleotidyltransferase activity"/>
    <property type="evidence" value="ECO:0007669"/>
    <property type="project" value="InterPro"/>
</dbReference>
<dbReference type="RefSeq" id="WP_075797075.1">
    <property type="nucleotide sequence ID" value="NZ_CP015583.1"/>
</dbReference>
<evidence type="ECO:0000256" key="1">
    <source>
        <dbReference type="ARBA" id="ARBA00023118"/>
    </source>
</evidence>
<reference evidence="2 3" key="1">
    <citation type="submission" date="2016-05" db="EMBL/GenBank/DDBJ databases">
        <title>Complete Genome and Methylome Analysis of Psychrotrophic Bacterial Isolates from Antarctic Lake Untersee.</title>
        <authorList>
            <person name="Fomenkov A."/>
            <person name="Akimov V.N."/>
            <person name="Vasilyeva L.V."/>
            <person name="Andersen D."/>
            <person name="Vincze T."/>
            <person name="Roberts R.J."/>
        </authorList>
    </citation>
    <scope>NUCLEOTIDE SEQUENCE [LARGE SCALE GENOMIC DNA]</scope>
    <source>
        <strain evidence="2 3">U14-5</strain>
    </source>
</reference>
<dbReference type="STRING" id="257708.RGI145_02325"/>
<protein>
    <submittedName>
        <fullName evidence="2">Nucleotidyltransferase</fullName>
    </submittedName>
</protein>
<keyword evidence="1" id="KW-0051">Antiviral defense</keyword>
<accession>A0A1L7ABM8</accession>
<dbReference type="EMBL" id="CP015583">
    <property type="protein sequence ID" value="APT56120.1"/>
    <property type="molecule type" value="Genomic_DNA"/>
</dbReference>
<dbReference type="CDD" id="cd05400">
    <property type="entry name" value="NT_2-5OAS_ClassI-CCAase"/>
    <property type="match status" value="1"/>
</dbReference>